<evidence type="ECO:0000313" key="1">
    <source>
        <dbReference type="EMBL" id="MFD1566892.1"/>
    </source>
</evidence>
<comment type="caution">
    <text evidence="1">The sequence shown here is derived from an EMBL/GenBank/DDBJ whole genome shotgun (WGS) entry which is preliminary data.</text>
</comment>
<sequence length="283" mass="31397">MAMLNEQHDVVVSDLMTTEVERVPAEATAATALEWFEERGYTAAPVADTSPTASVTAAAVADAAEETPDETLATLAEPVSLSRLLSPKLGFGGMLDALREEPIYFVGWDGEVVGVISRADLNKPPAHAHLYTLVYELEARLRDLIDERTDWEVILRNVGYDGDGHSTEYDKLRAEYEEYVDADLHLRPVDYTTFWQLERVVEEHDDLWTLLPFSSQDRAVRKLGAIRDLRNQVAHYGNVIHSMDADLLASGRDIIGLKETYSAIVDVNSALRDHQTGEPTASA</sequence>
<keyword evidence="2" id="KW-1185">Reference proteome</keyword>
<evidence type="ECO:0008006" key="3">
    <source>
        <dbReference type="Google" id="ProtNLM"/>
    </source>
</evidence>
<name>A0ABD6BP81_9EURY</name>
<dbReference type="EMBL" id="JBHUCZ010000002">
    <property type="protein sequence ID" value="MFD1566892.1"/>
    <property type="molecule type" value="Genomic_DNA"/>
</dbReference>
<evidence type="ECO:0000313" key="2">
    <source>
        <dbReference type="Proteomes" id="UP001597139"/>
    </source>
</evidence>
<dbReference type="SUPFAM" id="SSF54631">
    <property type="entry name" value="CBS-domain pair"/>
    <property type="match status" value="1"/>
</dbReference>
<dbReference type="Proteomes" id="UP001597139">
    <property type="component" value="Unassembled WGS sequence"/>
</dbReference>
<gene>
    <name evidence="1" type="ORF">ACFSAU_05250</name>
</gene>
<proteinExistence type="predicted"/>
<dbReference type="RefSeq" id="WP_379821450.1">
    <property type="nucleotide sequence ID" value="NZ_JANHGR010000001.1"/>
</dbReference>
<reference evidence="1 2" key="1">
    <citation type="journal article" date="2019" name="Int. J. Syst. Evol. Microbiol.">
        <title>The Global Catalogue of Microorganisms (GCM) 10K type strain sequencing project: providing services to taxonomists for standard genome sequencing and annotation.</title>
        <authorList>
            <consortium name="The Broad Institute Genomics Platform"/>
            <consortium name="The Broad Institute Genome Sequencing Center for Infectious Disease"/>
            <person name="Wu L."/>
            <person name="Ma J."/>
        </authorList>
    </citation>
    <scope>NUCLEOTIDE SEQUENCE [LARGE SCALE GENOMIC DNA]</scope>
    <source>
        <strain evidence="1 2">CGMCC 1.12859</strain>
    </source>
</reference>
<accession>A0ABD6BP81</accession>
<dbReference type="InterPro" id="IPR046342">
    <property type="entry name" value="CBS_dom_sf"/>
</dbReference>
<dbReference type="AlphaFoldDB" id="A0ABD6BP81"/>
<organism evidence="1 2">
    <name type="scientific">Halolamina litorea</name>
    <dbReference type="NCBI Taxonomy" id="1515593"/>
    <lineage>
        <taxon>Archaea</taxon>
        <taxon>Methanobacteriati</taxon>
        <taxon>Methanobacteriota</taxon>
        <taxon>Stenosarchaea group</taxon>
        <taxon>Halobacteria</taxon>
        <taxon>Halobacteriales</taxon>
        <taxon>Haloferacaceae</taxon>
    </lineage>
</organism>
<protein>
    <recommendedName>
        <fullName evidence="3">CBS domain-containing protein</fullName>
    </recommendedName>
</protein>